<evidence type="ECO:0000256" key="6">
    <source>
        <dbReference type="SAM" id="Phobius"/>
    </source>
</evidence>
<evidence type="ECO:0000313" key="8">
    <source>
        <dbReference type="Proteomes" id="UP000198654"/>
    </source>
</evidence>
<evidence type="ECO:0000256" key="1">
    <source>
        <dbReference type="ARBA" id="ARBA00022475"/>
    </source>
</evidence>
<dbReference type="Gene3D" id="2.60.450.10">
    <property type="entry name" value="Lipopolysaccharide (LPS) transport protein A like domain"/>
    <property type="match status" value="1"/>
</dbReference>
<dbReference type="EMBL" id="FNGI01000005">
    <property type="protein sequence ID" value="SDL59593.1"/>
    <property type="molecule type" value="Genomic_DNA"/>
</dbReference>
<dbReference type="InterPro" id="IPR052363">
    <property type="entry name" value="LPS_export_LptC"/>
</dbReference>
<dbReference type="RefSeq" id="WP_089728157.1">
    <property type="nucleotide sequence ID" value="NZ_FNGI01000005.1"/>
</dbReference>
<dbReference type="NCBIfam" id="TIGR04409">
    <property type="entry name" value="LptC_YrbK"/>
    <property type="match status" value="1"/>
</dbReference>
<dbReference type="InterPro" id="IPR010664">
    <property type="entry name" value="LipoPS_assembly_LptC-rel"/>
</dbReference>
<keyword evidence="8" id="KW-1185">Reference proteome</keyword>
<keyword evidence="1" id="KW-1003">Cell membrane</keyword>
<dbReference type="STRING" id="119000.SAMN05661010_02032"/>
<dbReference type="GO" id="GO:0017089">
    <property type="term" value="F:glycolipid transfer activity"/>
    <property type="evidence" value="ECO:0007669"/>
    <property type="project" value="TreeGrafter"/>
</dbReference>
<dbReference type="GO" id="GO:0030288">
    <property type="term" value="C:outer membrane-bounded periplasmic space"/>
    <property type="evidence" value="ECO:0007669"/>
    <property type="project" value="TreeGrafter"/>
</dbReference>
<protein>
    <submittedName>
        <fullName evidence="7">Lipopolysaccharide export system protein LptC</fullName>
    </submittedName>
</protein>
<evidence type="ECO:0000256" key="5">
    <source>
        <dbReference type="ARBA" id="ARBA00023136"/>
    </source>
</evidence>
<feature type="transmembrane region" description="Helical" evidence="6">
    <location>
        <begin position="12"/>
        <end position="29"/>
    </location>
</feature>
<evidence type="ECO:0000256" key="2">
    <source>
        <dbReference type="ARBA" id="ARBA00022519"/>
    </source>
</evidence>
<sequence length="196" mass="22024">MALPSILRPSPKFWLALIVLALGGILTFIDQRDVSLPGPIPSDAAGEPDYYLEGVQLTRFDTQGRPHQRLETPRLVHTPEDDVTRAETPDARLLDDEGRIWFASGDKGTLGPGGNPLTLRGNAMLKAPEEGWRLDTHTLVYDADTGHAWSESEALLRQYEQRVRGERFDAWINEGRMRLTDNVRGFHPPIDEEQES</sequence>
<accession>A0A1G9LCU8</accession>
<evidence type="ECO:0000313" key="7">
    <source>
        <dbReference type="EMBL" id="SDL59593.1"/>
    </source>
</evidence>
<name>A0A1G9LCU8_9GAMM</name>
<keyword evidence="2" id="KW-0997">Cell inner membrane</keyword>
<keyword evidence="4 6" id="KW-1133">Transmembrane helix</keyword>
<reference evidence="7 8" key="1">
    <citation type="submission" date="2016-10" db="EMBL/GenBank/DDBJ databases">
        <authorList>
            <person name="de Groot N.N."/>
        </authorList>
    </citation>
    <scope>NUCLEOTIDE SEQUENCE [LARGE SCALE GENOMIC DNA]</scope>
    <source>
        <strain evidence="7 8">DSM 14789</strain>
    </source>
</reference>
<dbReference type="PANTHER" id="PTHR37481">
    <property type="entry name" value="LIPOPOLYSACCHARIDE EXPORT SYSTEM PROTEIN LPTC"/>
    <property type="match status" value="1"/>
</dbReference>
<organism evidence="7 8">
    <name type="scientific">Modicisalibacter muralis</name>
    <dbReference type="NCBI Taxonomy" id="119000"/>
    <lineage>
        <taxon>Bacteria</taxon>
        <taxon>Pseudomonadati</taxon>
        <taxon>Pseudomonadota</taxon>
        <taxon>Gammaproteobacteria</taxon>
        <taxon>Oceanospirillales</taxon>
        <taxon>Halomonadaceae</taxon>
        <taxon>Modicisalibacter</taxon>
    </lineage>
</organism>
<keyword evidence="3 6" id="KW-0812">Transmembrane</keyword>
<dbReference type="Proteomes" id="UP000198654">
    <property type="component" value="Unassembled WGS sequence"/>
</dbReference>
<gene>
    <name evidence="7" type="ORF">SAMN05661010_02032</name>
</gene>
<proteinExistence type="predicted"/>
<evidence type="ECO:0000256" key="3">
    <source>
        <dbReference type="ARBA" id="ARBA00022692"/>
    </source>
</evidence>
<dbReference type="AlphaFoldDB" id="A0A1G9LCU8"/>
<dbReference type="PANTHER" id="PTHR37481:SF1">
    <property type="entry name" value="LIPOPOLYSACCHARIDE EXPORT SYSTEM PROTEIN LPTC"/>
    <property type="match status" value="1"/>
</dbReference>
<keyword evidence="5 6" id="KW-0472">Membrane</keyword>
<dbReference type="Pfam" id="PF06835">
    <property type="entry name" value="LptC"/>
    <property type="match status" value="1"/>
</dbReference>
<evidence type="ECO:0000256" key="4">
    <source>
        <dbReference type="ARBA" id="ARBA00022989"/>
    </source>
</evidence>
<dbReference type="InterPro" id="IPR026265">
    <property type="entry name" value="LptC"/>
</dbReference>
<dbReference type="GO" id="GO:0015221">
    <property type="term" value="F:lipopolysaccharide transmembrane transporter activity"/>
    <property type="evidence" value="ECO:0007669"/>
    <property type="project" value="InterPro"/>
</dbReference>
<dbReference type="OrthoDB" id="6118108at2"/>
<dbReference type="GO" id="GO:0005886">
    <property type="term" value="C:plasma membrane"/>
    <property type="evidence" value="ECO:0007669"/>
    <property type="project" value="InterPro"/>
</dbReference>